<proteinExistence type="predicted"/>
<keyword evidence="1" id="KW-0732">Signal</keyword>
<organism evidence="3 4">
    <name type="scientific">Neogobius melanostomus</name>
    <name type="common">round goby</name>
    <dbReference type="NCBI Taxonomy" id="47308"/>
    <lineage>
        <taxon>Eukaryota</taxon>
        <taxon>Metazoa</taxon>
        <taxon>Chordata</taxon>
        <taxon>Craniata</taxon>
        <taxon>Vertebrata</taxon>
        <taxon>Euteleostomi</taxon>
        <taxon>Actinopterygii</taxon>
        <taxon>Neopterygii</taxon>
        <taxon>Teleostei</taxon>
        <taxon>Neoteleostei</taxon>
        <taxon>Acanthomorphata</taxon>
        <taxon>Gobiaria</taxon>
        <taxon>Gobiiformes</taxon>
        <taxon>Gobioidei</taxon>
        <taxon>Gobiidae</taxon>
        <taxon>Benthophilinae</taxon>
        <taxon>Neogobiini</taxon>
        <taxon>Neogobius</taxon>
    </lineage>
</organism>
<feature type="signal peptide" evidence="1">
    <location>
        <begin position="1"/>
        <end position="24"/>
    </location>
</feature>
<feature type="domain" description="Fibronectin type-III" evidence="2">
    <location>
        <begin position="463"/>
        <end position="554"/>
    </location>
</feature>
<feature type="domain" description="Fibronectin type-III" evidence="2">
    <location>
        <begin position="121"/>
        <end position="213"/>
    </location>
</feature>
<dbReference type="PROSITE" id="PS50853">
    <property type="entry name" value="FN3"/>
    <property type="match status" value="2"/>
</dbReference>
<dbReference type="InterPro" id="IPR003961">
    <property type="entry name" value="FN3_dom"/>
</dbReference>
<dbReference type="Pfam" id="PF00041">
    <property type="entry name" value="fn3"/>
    <property type="match status" value="2"/>
</dbReference>
<keyword evidence="4" id="KW-1185">Reference proteome</keyword>
<reference evidence="3" key="1">
    <citation type="submission" date="2025-08" db="UniProtKB">
        <authorList>
            <consortium name="Ensembl"/>
        </authorList>
    </citation>
    <scope>IDENTIFICATION</scope>
</reference>
<name>A0A8C6TWZ0_9GOBI</name>
<dbReference type="Ensembl" id="ENSNMLT00000029247.1">
    <property type="protein sequence ID" value="ENSNMLP00000026178.1"/>
    <property type="gene ID" value="ENSNMLG00000016677.1"/>
</dbReference>
<evidence type="ECO:0000256" key="1">
    <source>
        <dbReference type="SAM" id="SignalP"/>
    </source>
</evidence>
<sequence length="732" mass="79698">MYFFCSTLSIALIQFLSICTFKEALFTKITSFPAPDIPTISKSYSKTSESITVAFPEVPGAMGYIIRAETKTGTFFSETLVSSSPGTMQGLQPYTEYEISILSKNAGGRSQPSYPVDQRTVVVAPSLNTSSPSNTSIEATWEPVDHAVEYIFVIIEEGTGNRIDINTTQTILELDNLQAGTNYTIKVQALDDEGRLGDAQTFSQLTRPATPKVLDVRIDALGRSGTTVFWLAVPGAASYTVTTSNNQTCTATFYSFCYIMPVFCGQNETVIVTAYNEAGASNPSELAEFLTYPCPPNNTLIEEYGPGNCSVVWDEVQMAQYYMTYVKWNDDQEKICNTTGTTCMFECACGYTFISFVIPYNKVGGSPIIELFNYTSAPCCPDSLNITLVSTETVEIEWTEGRGAELYQVTAEETNDIIHCNDTEPLCALSDLECDTTYSIKVTPCSEISGCNKTCTARTQVTAPCTPEVNDITQVTSSTYRVHFSTPNRVGTTYTITAKASGDTQTYKCESSDDSCDLTNLPCGTIFKVMGVAKSTSGERSLLGYEKTLETGPCCPDSCEVTQETQAMTNVSWSSAVGRGTAKCHTVENHCLMGCITCSTNYTVSMEAISSTGHKSECSFQGFSSSPCCPTHIKLYTILNNNTLNLRVSWRPQSALFYRHSVEVTGNGVPLNCDAAPGQKFCDVVGANCGVVYTVQVAPVLHDGTKVSFCQERTYSGECEFLTNHTVLLPQN</sequence>
<dbReference type="Gene3D" id="2.60.40.10">
    <property type="entry name" value="Immunoglobulins"/>
    <property type="match status" value="4"/>
</dbReference>
<dbReference type="PANTHER" id="PTHR47135:SF1">
    <property type="entry name" value="FIBRONECTIN TYPE III DOMAIN-CONTAINING PROTEIN 7"/>
    <property type="match status" value="1"/>
</dbReference>
<dbReference type="SUPFAM" id="SSF49265">
    <property type="entry name" value="Fibronectin type III"/>
    <property type="match status" value="3"/>
</dbReference>
<evidence type="ECO:0000313" key="4">
    <source>
        <dbReference type="Proteomes" id="UP000694523"/>
    </source>
</evidence>
<feature type="chain" id="PRO_5034274656" evidence="1">
    <location>
        <begin position="25"/>
        <end position="732"/>
    </location>
</feature>
<dbReference type="PANTHER" id="PTHR47135">
    <property type="entry name" value="FIBRONECTIN TYPE III DOMAIN-CONTAINING PROTEIN 7"/>
    <property type="match status" value="1"/>
</dbReference>
<reference evidence="3" key="2">
    <citation type="submission" date="2025-09" db="UniProtKB">
        <authorList>
            <consortium name="Ensembl"/>
        </authorList>
    </citation>
    <scope>IDENTIFICATION</scope>
</reference>
<evidence type="ECO:0000313" key="3">
    <source>
        <dbReference type="Ensembl" id="ENSNMLP00000026178.1"/>
    </source>
</evidence>
<dbReference type="InterPro" id="IPR013783">
    <property type="entry name" value="Ig-like_fold"/>
</dbReference>
<dbReference type="SMART" id="SM00060">
    <property type="entry name" value="FN3"/>
    <property type="match status" value="6"/>
</dbReference>
<dbReference type="AlphaFoldDB" id="A0A8C6TWZ0"/>
<dbReference type="Proteomes" id="UP000694523">
    <property type="component" value="Unplaced"/>
</dbReference>
<accession>A0A8C6TWZ0</accession>
<dbReference type="CDD" id="cd00063">
    <property type="entry name" value="FN3"/>
    <property type="match status" value="2"/>
</dbReference>
<protein>
    <submittedName>
        <fullName evidence="3">Fibronectin type III domain containing 7a</fullName>
    </submittedName>
</protein>
<evidence type="ECO:0000259" key="2">
    <source>
        <dbReference type="PROSITE" id="PS50853"/>
    </source>
</evidence>
<dbReference type="InterPro" id="IPR036116">
    <property type="entry name" value="FN3_sf"/>
</dbReference>